<dbReference type="Gene3D" id="3.40.190.10">
    <property type="entry name" value="Periplasmic binding protein-like II"/>
    <property type="match status" value="1"/>
</dbReference>
<dbReference type="RefSeq" id="WP_345522441.1">
    <property type="nucleotide sequence ID" value="NZ_BAABKM010000002.1"/>
</dbReference>
<dbReference type="InterPro" id="IPR050811">
    <property type="entry name" value="Phosphate_ABC_transporter"/>
</dbReference>
<dbReference type="InterPro" id="IPR032109">
    <property type="entry name" value="Big_3_5"/>
</dbReference>
<evidence type="ECO:0000256" key="3">
    <source>
        <dbReference type="SAM" id="SignalP"/>
    </source>
</evidence>
<keyword evidence="1 3" id="KW-0732">Signal</keyword>
<evidence type="ECO:0000259" key="4">
    <source>
        <dbReference type="Pfam" id="PF12849"/>
    </source>
</evidence>
<evidence type="ECO:0000313" key="6">
    <source>
        <dbReference type="EMBL" id="GAA4711000.1"/>
    </source>
</evidence>
<dbReference type="PANTHER" id="PTHR30570:SF1">
    <property type="entry name" value="PHOSPHATE-BINDING PROTEIN PSTS"/>
    <property type="match status" value="1"/>
</dbReference>
<keyword evidence="7" id="KW-1185">Reference proteome</keyword>
<accession>A0ABP8XPA6</accession>
<feature type="signal peptide" evidence="3">
    <location>
        <begin position="1"/>
        <end position="23"/>
    </location>
</feature>
<name>A0ABP8XPA6_9ACTN</name>
<feature type="chain" id="PRO_5046061112" description="PBP domain-containing protein" evidence="3">
    <location>
        <begin position="24"/>
        <end position="577"/>
    </location>
</feature>
<dbReference type="InterPro" id="IPR024370">
    <property type="entry name" value="PBP_domain"/>
</dbReference>
<feature type="region of interest" description="Disordered" evidence="2">
    <location>
        <begin position="115"/>
        <end position="135"/>
    </location>
</feature>
<proteinExistence type="predicted"/>
<feature type="domain" description="Bacterial Ig-like" evidence="5">
    <location>
        <begin position="397"/>
        <end position="479"/>
    </location>
</feature>
<evidence type="ECO:0008006" key="8">
    <source>
        <dbReference type="Google" id="ProtNLM"/>
    </source>
</evidence>
<dbReference type="PANTHER" id="PTHR30570">
    <property type="entry name" value="PERIPLASMIC PHOSPHATE BINDING COMPONENT OF PHOSPHATE ABC TRANSPORTER"/>
    <property type="match status" value="1"/>
</dbReference>
<organism evidence="6 7">
    <name type="scientific">Nocardioides conyzicola</name>
    <dbReference type="NCBI Taxonomy" id="1651781"/>
    <lineage>
        <taxon>Bacteria</taxon>
        <taxon>Bacillati</taxon>
        <taxon>Actinomycetota</taxon>
        <taxon>Actinomycetes</taxon>
        <taxon>Propionibacteriales</taxon>
        <taxon>Nocardioidaceae</taxon>
        <taxon>Nocardioides</taxon>
    </lineage>
</organism>
<dbReference type="Pfam" id="PF12849">
    <property type="entry name" value="PBP_like_2"/>
    <property type="match status" value="1"/>
</dbReference>
<sequence>MSVRKICAALGVTAVVTSGLALAATAPASADPASTPAADAYVGVGSDTTQFVMTDLINGATVNGTPVAGYNAGVTSGNPLMASFDACTVPVGAMFPCTPGTADSSTFITLRAGTAPVQRPNGSGDGKKRLYGSSDNPDVTFARSSGGLNDAEVTAQLKAYPFAVDTLVMVTGPHSNAPATLTPQQVLGIYNGTITNWSAVGGTAGEINALKPQSGSGTLSFFQTQLNTINGGTAVSMQGKDIELADTTTHQPCATESSTCVKTKVQEHDPTLITNDPNAIAPFSLGRANLAGVDSVKVVKGWSARRALFNVLRSKDAGNSGKTDNSAWFAGTPAMDAIFGKSGFLCSEAARPLIENAGFKQLLSFNDGGSCGAQVSTTAAPDLSVYDADGVNPIVSATASGTKYGAAHSIAVTVSGAGGTPTGDVKVNLGSWTGTGTLSAGKATITAPATLAAGKYDAAVTYLGDDNFTDASTDVPLTVAKAKSAVTEGFAAKIAKKAKKVAGTVKVTISGSKIKGTGPVTVSLGKKILARGTAKAGSVKLSLSAKQLKKGKNKLVVKYAGNSNVAASSKSFTITKK</sequence>
<protein>
    <recommendedName>
        <fullName evidence="8">PBP domain-containing protein</fullName>
    </recommendedName>
</protein>
<evidence type="ECO:0000259" key="5">
    <source>
        <dbReference type="Pfam" id="PF16640"/>
    </source>
</evidence>
<reference evidence="7" key="1">
    <citation type="journal article" date="2019" name="Int. J. Syst. Evol. Microbiol.">
        <title>The Global Catalogue of Microorganisms (GCM) 10K type strain sequencing project: providing services to taxonomists for standard genome sequencing and annotation.</title>
        <authorList>
            <consortium name="The Broad Institute Genomics Platform"/>
            <consortium name="The Broad Institute Genome Sequencing Center for Infectious Disease"/>
            <person name="Wu L."/>
            <person name="Ma J."/>
        </authorList>
    </citation>
    <scope>NUCLEOTIDE SEQUENCE [LARGE SCALE GENOMIC DNA]</scope>
    <source>
        <strain evidence="7">JCM 18531</strain>
    </source>
</reference>
<dbReference type="SUPFAM" id="SSF53850">
    <property type="entry name" value="Periplasmic binding protein-like II"/>
    <property type="match status" value="1"/>
</dbReference>
<gene>
    <name evidence="6" type="ORF">GCM10023349_32460</name>
</gene>
<comment type="caution">
    <text evidence="6">The sequence shown here is derived from an EMBL/GenBank/DDBJ whole genome shotgun (WGS) entry which is preliminary data.</text>
</comment>
<evidence type="ECO:0000256" key="2">
    <source>
        <dbReference type="SAM" id="MobiDB-lite"/>
    </source>
</evidence>
<dbReference type="Proteomes" id="UP001499974">
    <property type="component" value="Unassembled WGS sequence"/>
</dbReference>
<evidence type="ECO:0000256" key="1">
    <source>
        <dbReference type="ARBA" id="ARBA00022729"/>
    </source>
</evidence>
<dbReference type="Pfam" id="PF16640">
    <property type="entry name" value="Big_3_5"/>
    <property type="match status" value="1"/>
</dbReference>
<evidence type="ECO:0000313" key="7">
    <source>
        <dbReference type="Proteomes" id="UP001499974"/>
    </source>
</evidence>
<feature type="domain" description="PBP" evidence="4">
    <location>
        <begin position="116"/>
        <end position="243"/>
    </location>
</feature>
<dbReference type="EMBL" id="BAABKM010000002">
    <property type="protein sequence ID" value="GAA4711000.1"/>
    <property type="molecule type" value="Genomic_DNA"/>
</dbReference>